<feature type="transmembrane region" description="Helical" evidence="2">
    <location>
        <begin position="23"/>
        <end position="44"/>
    </location>
</feature>
<dbReference type="AlphaFoldDB" id="A0A285U121"/>
<accession>A0A285U121</accession>
<feature type="coiled-coil region" evidence="1">
    <location>
        <begin position="80"/>
        <end position="135"/>
    </location>
</feature>
<sequence length="196" mass="22065">MTRPTIEKRPMEDVKSPGFFQKFFYLVLIPLLFGIAVLLVIASFTGTNVFEKAKEITGNLPFVSSQDETPESTPIDSQKIVELQAEIEEKEAQIVKLQSQLDSAIAKNQEAQNLQEELEYEIQKLKNDQSVAQKEFTEIISAFEKMTAKQAAPILVEMDQNEALKILAELKPETLSKVLSKMSPEDAAKFTERLAQ</sequence>
<keyword evidence="2" id="KW-1133">Transmembrane helix</keyword>
<dbReference type="InterPro" id="IPR006668">
    <property type="entry name" value="Mg_transptr_MgtE_intracell_dom"/>
</dbReference>
<keyword evidence="4" id="KW-0282">Flagellum</keyword>
<gene>
    <name evidence="4" type="ORF">SAMN05877842_101473</name>
</gene>
<dbReference type="Gene3D" id="1.25.60.10">
    <property type="entry name" value="MgtE N-terminal domain-like"/>
    <property type="match status" value="1"/>
</dbReference>
<organism evidence="4 5">
    <name type="scientific">Ureibacillus acetophenoni</name>
    <dbReference type="NCBI Taxonomy" id="614649"/>
    <lineage>
        <taxon>Bacteria</taxon>
        <taxon>Bacillati</taxon>
        <taxon>Bacillota</taxon>
        <taxon>Bacilli</taxon>
        <taxon>Bacillales</taxon>
        <taxon>Caryophanaceae</taxon>
        <taxon>Ureibacillus</taxon>
    </lineage>
</organism>
<protein>
    <submittedName>
        <fullName evidence="4">Flagellar motility protein MotE (MotC chaperone)</fullName>
    </submittedName>
</protein>
<keyword evidence="2" id="KW-0472">Membrane</keyword>
<dbReference type="SUPFAM" id="SSF158791">
    <property type="entry name" value="MgtE N-terminal domain-like"/>
    <property type="match status" value="1"/>
</dbReference>
<evidence type="ECO:0000313" key="4">
    <source>
        <dbReference type="EMBL" id="SOC35529.1"/>
    </source>
</evidence>
<keyword evidence="4" id="KW-0969">Cilium</keyword>
<evidence type="ECO:0000313" key="5">
    <source>
        <dbReference type="Proteomes" id="UP000219252"/>
    </source>
</evidence>
<keyword evidence="1" id="KW-0175">Coiled coil</keyword>
<keyword evidence="2" id="KW-0812">Transmembrane</keyword>
<reference evidence="5" key="1">
    <citation type="submission" date="2017-08" db="EMBL/GenBank/DDBJ databases">
        <authorList>
            <person name="Varghese N."/>
            <person name="Submissions S."/>
        </authorList>
    </citation>
    <scope>NUCLEOTIDE SEQUENCE [LARGE SCALE GENOMIC DNA]</scope>
    <source>
        <strain evidence="5">JC23</strain>
    </source>
</reference>
<evidence type="ECO:0000256" key="2">
    <source>
        <dbReference type="SAM" id="Phobius"/>
    </source>
</evidence>
<name>A0A285U121_9BACL</name>
<dbReference type="InterPro" id="IPR038076">
    <property type="entry name" value="MgtE_N_sf"/>
</dbReference>
<proteinExistence type="predicted"/>
<evidence type="ECO:0000259" key="3">
    <source>
        <dbReference type="Pfam" id="PF03448"/>
    </source>
</evidence>
<keyword evidence="5" id="KW-1185">Reference proteome</keyword>
<dbReference type="OrthoDB" id="1724615at2"/>
<dbReference type="Proteomes" id="UP000219252">
    <property type="component" value="Unassembled WGS sequence"/>
</dbReference>
<dbReference type="Pfam" id="PF03448">
    <property type="entry name" value="MgtE_N"/>
    <property type="match status" value="1"/>
</dbReference>
<feature type="domain" description="Magnesium transporter MgtE intracellular" evidence="3">
    <location>
        <begin position="141"/>
        <end position="192"/>
    </location>
</feature>
<evidence type="ECO:0000256" key="1">
    <source>
        <dbReference type="SAM" id="Coils"/>
    </source>
</evidence>
<dbReference type="EMBL" id="OBQC01000001">
    <property type="protein sequence ID" value="SOC35529.1"/>
    <property type="molecule type" value="Genomic_DNA"/>
</dbReference>
<keyword evidence="4" id="KW-0966">Cell projection</keyword>
<dbReference type="RefSeq" id="WP_097148010.1">
    <property type="nucleotide sequence ID" value="NZ_OBQC01000001.1"/>
</dbReference>